<dbReference type="PANTHER" id="PTHR45228:SF1">
    <property type="entry name" value="CYCLIC DI-GMP PHOSPHODIESTERASE TM_0186"/>
    <property type="match status" value="1"/>
</dbReference>
<dbReference type="InterPro" id="IPR037522">
    <property type="entry name" value="HD_GYP_dom"/>
</dbReference>
<organism evidence="3 4">
    <name type="scientific">Vibrio ponticus</name>
    <dbReference type="NCBI Taxonomy" id="265668"/>
    <lineage>
        <taxon>Bacteria</taxon>
        <taxon>Pseudomonadati</taxon>
        <taxon>Pseudomonadota</taxon>
        <taxon>Gammaproteobacteria</taxon>
        <taxon>Vibrionales</taxon>
        <taxon>Vibrionaceae</taxon>
        <taxon>Vibrio</taxon>
    </lineage>
</organism>
<sequence>MLDFHKLDLIARKNKKFTSLTNDIFEYVRASYPCLGRISLISIDGNKLSTYHTEDISQREKSIEFEEVAIRQGSSIEQIISKSCYRIIDDIRALPETRHVQMLKSSGYVSSLAYPVIHNSKVIGIIFFNSKTPNLFQDTAVKKDFFYVSQLIATLQILVFERQSHFNKLLTIALKIGHERDPETAQHLVRIGRYSEALARLLARHKPEITTEFIHRIKCFAPFHDIGKYRIPDHILFSTEVFTKEERAIMNQHTIYGEEIITNVVNMADLTNIPSEDVTFLKNIIRHHHEAYDGSGHPDALSGVHIPLEARIVTLADVFDALLTRRPYKEPWPLEEVITFIRQKSGSLFDPLCVDVLLANLNEMMIIRQRFADDPSETHHLEGESVV</sequence>
<accession>A0A3N3DZX2</accession>
<dbReference type="PROSITE" id="PS51832">
    <property type="entry name" value="HD_GYP"/>
    <property type="match status" value="1"/>
</dbReference>
<protein>
    <submittedName>
        <fullName evidence="3">HD domain-containing protein</fullName>
    </submittedName>
</protein>
<dbReference type="InterPro" id="IPR029016">
    <property type="entry name" value="GAF-like_dom_sf"/>
</dbReference>
<reference evidence="3 4" key="1">
    <citation type="submission" date="2018-11" db="EMBL/GenBank/DDBJ databases">
        <title>Vibrio ponticus strain CAIM 1751 pathogenic for the snapper Lutjanus guttatus.</title>
        <authorList>
            <person name="Soto-Rodriguez S."/>
            <person name="Lozano-Olvera R."/>
            <person name="Gomez-Gil B."/>
        </authorList>
    </citation>
    <scope>NUCLEOTIDE SEQUENCE [LARGE SCALE GENOMIC DNA]</scope>
    <source>
        <strain evidence="3 4">CAIM 1751</strain>
    </source>
</reference>
<dbReference type="Gene3D" id="3.30.450.40">
    <property type="match status" value="1"/>
</dbReference>
<dbReference type="PROSITE" id="PS51831">
    <property type="entry name" value="HD"/>
    <property type="match status" value="1"/>
</dbReference>
<dbReference type="PANTHER" id="PTHR45228">
    <property type="entry name" value="CYCLIC DI-GMP PHOSPHODIESTERASE TM_0186-RELATED"/>
    <property type="match status" value="1"/>
</dbReference>
<dbReference type="InterPro" id="IPR052020">
    <property type="entry name" value="Cyclic_di-GMP/3'3'-cGAMP_PDE"/>
</dbReference>
<dbReference type="Proteomes" id="UP000278792">
    <property type="component" value="Unassembled WGS sequence"/>
</dbReference>
<dbReference type="GO" id="GO:0008081">
    <property type="term" value="F:phosphoric diester hydrolase activity"/>
    <property type="evidence" value="ECO:0007669"/>
    <property type="project" value="UniProtKB-ARBA"/>
</dbReference>
<dbReference type="Pfam" id="PF13487">
    <property type="entry name" value="HD_5"/>
    <property type="match status" value="1"/>
</dbReference>
<dbReference type="EMBL" id="RKIK01000028">
    <property type="protein sequence ID" value="ROV60031.1"/>
    <property type="molecule type" value="Genomic_DNA"/>
</dbReference>
<dbReference type="InterPro" id="IPR003607">
    <property type="entry name" value="HD/PDEase_dom"/>
</dbReference>
<gene>
    <name evidence="3" type="ORF">EGH82_11260</name>
</gene>
<dbReference type="InterPro" id="IPR006674">
    <property type="entry name" value="HD_domain"/>
</dbReference>
<evidence type="ECO:0000259" key="2">
    <source>
        <dbReference type="PROSITE" id="PS51832"/>
    </source>
</evidence>
<proteinExistence type="predicted"/>
<dbReference type="SUPFAM" id="SSF55781">
    <property type="entry name" value="GAF domain-like"/>
    <property type="match status" value="1"/>
</dbReference>
<dbReference type="AlphaFoldDB" id="A0A3N3DZX2"/>
<dbReference type="SUPFAM" id="SSF109604">
    <property type="entry name" value="HD-domain/PDEase-like"/>
    <property type="match status" value="1"/>
</dbReference>
<evidence type="ECO:0000313" key="3">
    <source>
        <dbReference type="EMBL" id="ROV60031.1"/>
    </source>
</evidence>
<dbReference type="CDD" id="cd00077">
    <property type="entry name" value="HDc"/>
    <property type="match status" value="1"/>
</dbReference>
<feature type="domain" description="HD" evidence="1">
    <location>
        <begin position="184"/>
        <end position="322"/>
    </location>
</feature>
<evidence type="ECO:0000313" key="4">
    <source>
        <dbReference type="Proteomes" id="UP000278792"/>
    </source>
</evidence>
<evidence type="ECO:0000259" key="1">
    <source>
        <dbReference type="PROSITE" id="PS51831"/>
    </source>
</evidence>
<dbReference type="Gene3D" id="1.10.3210.10">
    <property type="entry name" value="Hypothetical protein af1432"/>
    <property type="match status" value="1"/>
</dbReference>
<dbReference type="SMART" id="SM00471">
    <property type="entry name" value="HDc"/>
    <property type="match status" value="1"/>
</dbReference>
<comment type="caution">
    <text evidence="3">The sequence shown here is derived from an EMBL/GenBank/DDBJ whole genome shotgun (WGS) entry which is preliminary data.</text>
</comment>
<feature type="domain" description="HD-GYP" evidence="2">
    <location>
        <begin position="162"/>
        <end position="373"/>
    </location>
</feature>
<name>A0A3N3DZX2_9VIBR</name>
<dbReference type="RefSeq" id="WP_123782142.1">
    <property type="nucleotide sequence ID" value="NZ_RKIK01000028.1"/>
</dbReference>